<feature type="transmembrane region" description="Helical" evidence="9">
    <location>
        <begin position="259"/>
        <end position="278"/>
    </location>
</feature>
<sequence>MPQQQQQQQPQQRQQQQQQQTVPSIAALLNQQLHRGELQSQSKLQPSEKKTVKRSELLKNVAKFFGEFAATAVLVYLGCMGCVNSSSIINSPLQCSLTFGFVVLICIQCFGCISGAHLNPAVTLASFIYELISWQMAILYFVAQILGGSIGYGLLVASMPKNMICNSLTPMGACVTSVASNITLWQAVIIEFLLTSILICVCCGVWDLRNADVQDSVPIRFGLTVSCIGIVAGQLTGASMNPVRSFAPALWNNSWEDHWIYWVAPLTSSLVTSIAYKYGFRSKPENPKILGITQP</sequence>
<keyword evidence="3 7" id="KW-0813">Transport</keyword>
<dbReference type="GO" id="GO:0015267">
    <property type="term" value="F:channel activity"/>
    <property type="evidence" value="ECO:0007669"/>
    <property type="project" value="InterPro"/>
</dbReference>
<gene>
    <name evidence="11" type="primary">LOC111603843</name>
</gene>
<dbReference type="InterPro" id="IPR000425">
    <property type="entry name" value="MIP"/>
</dbReference>
<feature type="compositionally biased region" description="Low complexity" evidence="8">
    <location>
        <begin position="1"/>
        <end position="20"/>
    </location>
</feature>
<dbReference type="PANTHER" id="PTHR19139">
    <property type="entry name" value="AQUAPORIN TRANSPORTER"/>
    <property type="match status" value="1"/>
</dbReference>
<dbReference type="Proteomes" id="UP000504633">
    <property type="component" value="Unplaced"/>
</dbReference>
<protein>
    <submittedName>
        <fullName evidence="11">Aquaporin-like isoform X1</fullName>
    </submittedName>
</protein>
<feature type="transmembrane region" description="Helical" evidence="9">
    <location>
        <begin position="64"/>
        <end position="83"/>
    </location>
</feature>
<evidence type="ECO:0000313" key="11">
    <source>
        <dbReference type="RefSeq" id="XP_023177381.2"/>
    </source>
</evidence>
<evidence type="ECO:0000256" key="8">
    <source>
        <dbReference type="SAM" id="MobiDB-lite"/>
    </source>
</evidence>
<feature type="transmembrane region" description="Helical" evidence="9">
    <location>
        <begin position="188"/>
        <end position="208"/>
    </location>
</feature>
<dbReference type="GeneID" id="111603843"/>
<feature type="transmembrane region" description="Helical" evidence="9">
    <location>
        <begin position="95"/>
        <end position="117"/>
    </location>
</feature>
<dbReference type="PRINTS" id="PR00783">
    <property type="entry name" value="MINTRINSICP"/>
</dbReference>
<evidence type="ECO:0000256" key="4">
    <source>
        <dbReference type="ARBA" id="ARBA00022692"/>
    </source>
</evidence>
<dbReference type="Pfam" id="PF00230">
    <property type="entry name" value="MIP"/>
    <property type="match status" value="1"/>
</dbReference>
<proteinExistence type="inferred from homology"/>
<feature type="region of interest" description="Disordered" evidence="8">
    <location>
        <begin position="1"/>
        <end position="22"/>
    </location>
</feature>
<dbReference type="RefSeq" id="XP_023177381.2">
    <property type="nucleotide sequence ID" value="XM_023321613.2"/>
</dbReference>
<evidence type="ECO:0000256" key="7">
    <source>
        <dbReference type="RuleBase" id="RU000477"/>
    </source>
</evidence>
<keyword evidence="5 9" id="KW-1133">Transmembrane helix</keyword>
<dbReference type="KEGG" id="dhe:111603843"/>
<dbReference type="FunFam" id="1.20.1080.10:FF:000020">
    <property type="entry name" value="Entomoglyceroporin 4, isoform A"/>
    <property type="match status" value="1"/>
</dbReference>
<feature type="transmembrane region" description="Helical" evidence="9">
    <location>
        <begin position="220"/>
        <end position="239"/>
    </location>
</feature>
<dbReference type="OrthoDB" id="3222at2759"/>
<dbReference type="PROSITE" id="PS00221">
    <property type="entry name" value="MIP"/>
    <property type="match status" value="1"/>
</dbReference>
<dbReference type="InterPro" id="IPR023271">
    <property type="entry name" value="Aquaporin-like"/>
</dbReference>
<dbReference type="SUPFAM" id="SSF81338">
    <property type="entry name" value="Aquaporin-like"/>
    <property type="match status" value="1"/>
</dbReference>
<keyword evidence="4 7" id="KW-0812">Transmembrane</keyword>
<name>A0A6J1MAH9_DROHY</name>
<dbReference type="GO" id="GO:0005886">
    <property type="term" value="C:plasma membrane"/>
    <property type="evidence" value="ECO:0007669"/>
    <property type="project" value="TreeGrafter"/>
</dbReference>
<dbReference type="InterPro" id="IPR022357">
    <property type="entry name" value="MIP_CS"/>
</dbReference>
<reference evidence="11" key="1">
    <citation type="submission" date="2025-08" db="UniProtKB">
        <authorList>
            <consortium name="RefSeq"/>
        </authorList>
    </citation>
    <scope>IDENTIFICATION</scope>
    <source>
        <strain evidence="11">15085-1641.00</strain>
        <tissue evidence="11">Whole body</tissue>
    </source>
</reference>
<dbReference type="InterPro" id="IPR034294">
    <property type="entry name" value="Aquaporin_transptr"/>
</dbReference>
<evidence type="ECO:0000256" key="1">
    <source>
        <dbReference type="ARBA" id="ARBA00004141"/>
    </source>
</evidence>
<evidence type="ECO:0000256" key="2">
    <source>
        <dbReference type="ARBA" id="ARBA00006175"/>
    </source>
</evidence>
<dbReference type="AlphaFoldDB" id="A0A6J1MAH9"/>
<evidence type="ECO:0000256" key="9">
    <source>
        <dbReference type="SAM" id="Phobius"/>
    </source>
</evidence>
<organism evidence="10 11">
    <name type="scientific">Drosophila hydei</name>
    <name type="common">Fruit fly</name>
    <dbReference type="NCBI Taxonomy" id="7224"/>
    <lineage>
        <taxon>Eukaryota</taxon>
        <taxon>Metazoa</taxon>
        <taxon>Ecdysozoa</taxon>
        <taxon>Arthropoda</taxon>
        <taxon>Hexapoda</taxon>
        <taxon>Insecta</taxon>
        <taxon>Pterygota</taxon>
        <taxon>Neoptera</taxon>
        <taxon>Endopterygota</taxon>
        <taxon>Diptera</taxon>
        <taxon>Brachycera</taxon>
        <taxon>Muscomorpha</taxon>
        <taxon>Ephydroidea</taxon>
        <taxon>Drosophilidae</taxon>
        <taxon>Drosophila</taxon>
    </lineage>
</organism>
<feature type="transmembrane region" description="Helical" evidence="9">
    <location>
        <begin position="164"/>
        <end position="182"/>
    </location>
</feature>
<evidence type="ECO:0000313" key="10">
    <source>
        <dbReference type="Proteomes" id="UP000504633"/>
    </source>
</evidence>
<comment type="similarity">
    <text evidence="2 7">Belongs to the MIP/aquaporin (TC 1.A.8) family.</text>
</comment>
<feature type="transmembrane region" description="Helical" evidence="9">
    <location>
        <begin position="137"/>
        <end position="157"/>
    </location>
</feature>
<evidence type="ECO:0000256" key="6">
    <source>
        <dbReference type="ARBA" id="ARBA00023136"/>
    </source>
</evidence>
<evidence type="ECO:0000256" key="3">
    <source>
        <dbReference type="ARBA" id="ARBA00022448"/>
    </source>
</evidence>
<evidence type="ECO:0000256" key="5">
    <source>
        <dbReference type="ARBA" id="ARBA00022989"/>
    </source>
</evidence>
<keyword evidence="6 9" id="KW-0472">Membrane</keyword>
<comment type="subcellular location">
    <subcellularLocation>
        <location evidence="1">Membrane</location>
        <topology evidence="1">Multi-pass membrane protein</topology>
    </subcellularLocation>
</comment>
<keyword evidence="10" id="KW-1185">Reference proteome</keyword>
<dbReference type="PANTHER" id="PTHR19139:SF270">
    <property type="entry name" value="ENTOMOGLYCEROPORIN 1-RELATED"/>
    <property type="match status" value="1"/>
</dbReference>
<accession>A0A6J1MAH9</accession>
<dbReference type="Gene3D" id="1.20.1080.10">
    <property type="entry name" value="Glycerol uptake facilitator protein"/>
    <property type="match status" value="1"/>
</dbReference>